<keyword evidence="3" id="KW-1185">Reference proteome</keyword>
<dbReference type="InterPro" id="IPR025592">
    <property type="entry name" value="DUF4347"/>
</dbReference>
<evidence type="ECO:0000313" key="2">
    <source>
        <dbReference type="EMBL" id="KST67453.1"/>
    </source>
</evidence>
<dbReference type="OrthoDB" id="468610at2"/>
<sequence length="178" mass="20038">MNYETNIYETNIYHQYNWTIAKPISTVIAFVDAEVLKNGNYLANINPNAELIVIDSSRDGIKQITKVLGKRHNIQTLQIIAAINSNENNLKLGLTELSIHNIQAYLDDLQQWKNALSSQSEILIYGCLVGVESIFQNFIHQLGKITGADIGAFVTFPDSMTANNQESDRYSLMVAWRS</sequence>
<organism evidence="2 3">
    <name type="scientific">Mastigocoleus testarum BC008</name>
    <dbReference type="NCBI Taxonomy" id="371196"/>
    <lineage>
        <taxon>Bacteria</taxon>
        <taxon>Bacillati</taxon>
        <taxon>Cyanobacteriota</taxon>
        <taxon>Cyanophyceae</taxon>
        <taxon>Nostocales</taxon>
        <taxon>Hapalosiphonaceae</taxon>
        <taxon>Mastigocoleus</taxon>
    </lineage>
</organism>
<reference evidence="2 3" key="1">
    <citation type="journal article" date="2015" name="Genome Announc.">
        <title>Draft Genome of the Euendolithic (true boring) Cyanobacterium Mastigocoleus testarum strain BC008.</title>
        <authorList>
            <person name="Guida B.S."/>
            <person name="Garcia-Pichel F."/>
        </authorList>
    </citation>
    <scope>NUCLEOTIDE SEQUENCE [LARGE SCALE GENOMIC DNA]</scope>
    <source>
        <strain evidence="2 3">BC008</strain>
    </source>
</reference>
<gene>
    <name evidence="2" type="ORF">BC008_30100</name>
</gene>
<proteinExistence type="predicted"/>
<dbReference type="Proteomes" id="UP000053372">
    <property type="component" value="Unassembled WGS sequence"/>
</dbReference>
<protein>
    <recommendedName>
        <fullName evidence="1">DUF4347 domain-containing protein</fullName>
    </recommendedName>
</protein>
<dbReference type="AlphaFoldDB" id="A0A0V7ZS48"/>
<dbReference type="Pfam" id="PF14252">
    <property type="entry name" value="DUF4347"/>
    <property type="match status" value="1"/>
</dbReference>
<dbReference type="RefSeq" id="WP_027844342.1">
    <property type="nucleotide sequence ID" value="NZ_LMTZ01000087.1"/>
</dbReference>
<comment type="caution">
    <text evidence="2">The sequence shown here is derived from an EMBL/GenBank/DDBJ whole genome shotgun (WGS) entry which is preliminary data.</text>
</comment>
<dbReference type="EMBL" id="LMTZ01000087">
    <property type="protein sequence ID" value="KST67453.1"/>
    <property type="molecule type" value="Genomic_DNA"/>
</dbReference>
<evidence type="ECO:0000313" key="3">
    <source>
        <dbReference type="Proteomes" id="UP000053372"/>
    </source>
</evidence>
<evidence type="ECO:0000259" key="1">
    <source>
        <dbReference type="Pfam" id="PF14252"/>
    </source>
</evidence>
<accession>A0A0V7ZS48</accession>
<feature type="domain" description="DUF4347" evidence="1">
    <location>
        <begin position="28"/>
        <end position="152"/>
    </location>
</feature>
<name>A0A0V7ZS48_9CYAN</name>